<evidence type="ECO:0000313" key="14">
    <source>
        <dbReference type="Proteomes" id="UP000680020"/>
    </source>
</evidence>
<dbReference type="InterPro" id="IPR006685">
    <property type="entry name" value="MscS_channel_2nd"/>
</dbReference>
<dbReference type="InterPro" id="IPR049142">
    <property type="entry name" value="MS_channel_1st"/>
</dbReference>
<keyword evidence="5 8" id="KW-1133">Transmembrane helix</keyword>
<comment type="similarity">
    <text evidence="2">Belongs to the MscS (TC 1.A.23) family.</text>
</comment>
<comment type="subcellular location">
    <subcellularLocation>
        <location evidence="1">Cell membrane</location>
        <topology evidence="1">Multi-pass membrane protein</topology>
    </subcellularLocation>
</comment>
<feature type="coiled-coil region" evidence="7">
    <location>
        <begin position="141"/>
        <end position="182"/>
    </location>
</feature>
<protein>
    <submittedName>
        <fullName evidence="13">Mechanosensitive ion channel</fullName>
    </submittedName>
</protein>
<dbReference type="EMBL" id="JAGIBU010000002">
    <property type="protein sequence ID" value="MBS7824367.1"/>
    <property type="molecule type" value="Genomic_DNA"/>
</dbReference>
<dbReference type="SUPFAM" id="SSF50182">
    <property type="entry name" value="Sm-like ribonucleoproteins"/>
    <property type="match status" value="1"/>
</dbReference>
<evidence type="ECO:0000256" key="1">
    <source>
        <dbReference type="ARBA" id="ARBA00004651"/>
    </source>
</evidence>
<dbReference type="Gene3D" id="2.30.30.60">
    <property type="match status" value="1"/>
</dbReference>
<gene>
    <name evidence="13" type="ORF">J7561_04005</name>
</gene>
<evidence type="ECO:0000313" key="13">
    <source>
        <dbReference type="EMBL" id="MBS7824367.1"/>
    </source>
</evidence>
<dbReference type="Gene3D" id="3.30.70.100">
    <property type="match status" value="1"/>
</dbReference>
<feature type="domain" description="Mechanosensitive ion channel MscS C-terminal" evidence="11">
    <location>
        <begin position="630"/>
        <end position="716"/>
    </location>
</feature>
<evidence type="ECO:0000256" key="9">
    <source>
        <dbReference type="SAM" id="SignalP"/>
    </source>
</evidence>
<evidence type="ECO:0000259" key="11">
    <source>
        <dbReference type="Pfam" id="PF21082"/>
    </source>
</evidence>
<dbReference type="InterPro" id="IPR023408">
    <property type="entry name" value="MscS_beta-dom_sf"/>
</dbReference>
<dbReference type="Pfam" id="PF21088">
    <property type="entry name" value="MS_channel_1st"/>
    <property type="match status" value="1"/>
</dbReference>
<feature type="transmembrane region" description="Helical" evidence="8">
    <location>
        <begin position="512"/>
        <end position="531"/>
    </location>
</feature>
<dbReference type="Pfam" id="PF21082">
    <property type="entry name" value="MS_channel_3rd"/>
    <property type="match status" value="1"/>
</dbReference>
<dbReference type="SUPFAM" id="SSF82861">
    <property type="entry name" value="Mechanosensitive channel protein MscS (YggB), transmembrane region"/>
    <property type="match status" value="1"/>
</dbReference>
<evidence type="ECO:0000256" key="8">
    <source>
        <dbReference type="SAM" id="Phobius"/>
    </source>
</evidence>
<evidence type="ECO:0000259" key="10">
    <source>
        <dbReference type="Pfam" id="PF00924"/>
    </source>
</evidence>
<keyword evidence="6 8" id="KW-0472">Membrane</keyword>
<dbReference type="Pfam" id="PF00924">
    <property type="entry name" value="MS_channel_2nd"/>
    <property type="match status" value="1"/>
</dbReference>
<dbReference type="InterPro" id="IPR052702">
    <property type="entry name" value="MscS-like_channel"/>
</dbReference>
<dbReference type="SUPFAM" id="SSF82689">
    <property type="entry name" value="Mechanosensitive channel protein MscS (YggB), C-terminal domain"/>
    <property type="match status" value="1"/>
</dbReference>
<feature type="domain" description="Mechanosensitive ion channel transmembrane helices 2/3" evidence="12">
    <location>
        <begin position="512"/>
        <end position="552"/>
    </location>
</feature>
<proteinExistence type="inferred from homology"/>
<comment type="caution">
    <text evidence="13">The sequence shown here is derived from an EMBL/GenBank/DDBJ whole genome shotgun (WGS) entry which is preliminary data.</text>
</comment>
<evidence type="ECO:0000256" key="3">
    <source>
        <dbReference type="ARBA" id="ARBA00022475"/>
    </source>
</evidence>
<dbReference type="PANTHER" id="PTHR30347:SF1">
    <property type="entry name" value="MECHANOSENSITIVE CHANNEL MSCK"/>
    <property type="match status" value="1"/>
</dbReference>
<feature type="transmembrane region" description="Helical" evidence="8">
    <location>
        <begin position="537"/>
        <end position="566"/>
    </location>
</feature>
<name>A0AB35BZM6_9GAMM</name>
<keyword evidence="3" id="KW-1003">Cell membrane</keyword>
<keyword evidence="4 8" id="KW-0812">Transmembrane</keyword>
<dbReference type="AlphaFoldDB" id="A0AB35BZM6"/>
<evidence type="ECO:0000259" key="12">
    <source>
        <dbReference type="Pfam" id="PF21088"/>
    </source>
</evidence>
<dbReference type="InterPro" id="IPR010920">
    <property type="entry name" value="LSM_dom_sf"/>
</dbReference>
<dbReference type="RefSeq" id="WP_213403600.1">
    <property type="nucleotide sequence ID" value="NZ_JAGIBT010000002.1"/>
</dbReference>
<keyword evidence="7" id="KW-0175">Coiled coil</keyword>
<feature type="transmembrane region" description="Helical" evidence="8">
    <location>
        <begin position="470"/>
        <end position="491"/>
    </location>
</feature>
<feature type="chain" id="PRO_5044287059" evidence="9">
    <location>
        <begin position="25"/>
        <end position="762"/>
    </location>
</feature>
<evidence type="ECO:0000256" key="4">
    <source>
        <dbReference type="ARBA" id="ARBA00022692"/>
    </source>
</evidence>
<reference evidence="13" key="1">
    <citation type="submission" date="2021-03" db="EMBL/GenBank/DDBJ databases">
        <title>Identification and antibiotic profiling of Wohlfahrtiimonas chitiniclastica, an underestimated human pathogen.</title>
        <authorList>
            <person name="Kopf A."/>
            <person name="Bunk B."/>
            <person name="Coldewey S."/>
            <person name="Gunzer F."/>
            <person name="Riedel T."/>
            <person name="Schroettner P."/>
        </authorList>
    </citation>
    <scope>NUCLEOTIDE SEQUENCE</scope>
    <source>
        <strain evidence="13">DSM 100917</strain>
    </source>
</reference>
<dbReference type="Proteomes" id="UP000680020">
    <property type="component" value="Unassembled WGS sequence"/>
</dbReference>
<dbReference type="Gene3D" id="1.10.287.1260">
    <property type="match status" value="1"/>
</dbReference>
<dbReference type="PANTHER" id="PTHR30347">
    <property type="entry name" value="POTASSIUM CHANNEL RELATED"/>
    <property type="match status" value="1"/>
</dbReference>
<keyword evidence="9" id="KW-0732">Signal</keyword>
<evidence type="ECO:0000256" key="6">
    <source>
        <dbReference type="ARBA" id="ARBA00023136"/>
    </source>
</evidence>
<dbReference type="GO" id="GO:0008381">
    <property type="term" value="F:mechanosensitive monoatomic ion channel activity"/>
    <property type="evidence" value="ECO:0007669"/>
    <property type="project" value="UniProtKB-ARBA"/>
</dbReference>
<evidence type="ECO:0000256" key="2">
    <source>
        <dbReference type="ARBA" id="ARBA00008017"/>
    </source>
</evidence>
<feature type="coiled-coil region" evidence="7">
    <location>
        <begin position="242"/>
        <end position="276"/>
    </location>
</feature>
<organism evidence="13 14">
    <name type="scientific">Wohlfahrtiimonas chitiniclastica</name>
    <dbReference type="NCBI Taxonomy" id="400946"/>
    <lineage>
        <taxon>Bacteria</taxon>
        <taxon>Pseudomonadati</taxon>
        <taxon>Pseudomonadota</taxon>
        <taxon>Gammaproteobacteria</taxon>
        <taxon>Cardiobacteriales</taxon>
        <taxon>Ignatzschineriaceae</taxon>
        <taxon>Wohlfahrtiimonas</taxon>
    </lineage>
</organism>
<dbReference type="InterPro" id="IPR011014">
    <property type="entry name" value="MscS_channel_TM-2"/>
</dbReference>
<sequence length="762" mass="86724">MNKRIVALLSLMFCGLLIDLPTNVAMSQALPINTILKDGLGGEKSETKQHELPDPLKLSATWWGYFSSKNEDDLKGAIEAFTKHVSEQIAQLPAEEQKQYQTVVNQISANLTAYEAFKRKSVKKTSVAKIVIAQQYSIKQLIDLMHQERDLEGNAQRLRLEVSEYEKQLRALDRQLNTSLARYLEMTSTDSHRFHEGLNIIQLQTDAVLIDERYKAIKIELDGILKQLDDVKMVMGVAVNSLVTSETEIQQLRDAINQSEQRMQELSAKLSREQQFAALMDSSGTKEDAAVARYRELRVLNTQVHLATIQAQIVLYKMEENLLQLLFDGHSDNEKAMKMVRRYDKELSELNAKAISRTEQNEIERIRSTELLAESHADGEQSLFLRNIIQDRSNLIQDTSITLQRLNVLIEDSNYVSRLTKEKVLALSGGWRNTYYKARLFLSDAWKTAKESTSTSLFKVGETPVTASGLVRFVVVLFVSWWIAFWLNKLLLRVGNRNGGDKLPAFYLTGRLTYYSIILVGFLGGLTIIGIDFTNFALVAGALAIGLGFGLQSIVNNFVSGLIILFERSIKVGDFIELQDRNLRGEVRAINVRATIIADNDNVEIVIPNSELINTKMLNWTLTEPHRRIRYPFRVAYGTDKELVREAVLKYAEEVPHTLKGIPGRNPAVWLNRFGDYYYEFELVVWLTARAVKRPNSVHAAYMWAIDTALKVNNIEVPVPQSELRFRDKSAMAIKPFEDDTVEKSFKDDLREVQLSLFKKSD</sequence>
<dbReference type="InterPro" id="IPR011066">
    <property type="entry name" value="MscS_channel_C_sf"/>
</dbReference>
<feature type="signal peptide" evidence="9">
    <location>
        <begin position="1"/>
        <end position="24"/>
    </location>
</feature>
<dbReference type="InterPro" id="IPR049278">
    <property type="entry name" value="MS_channel_C"/>
</dbReference>
<evidence type="ECO:0000256" key="7">
    <source>
        <dbReference type="SAM" id="Coils"/>
    </source>
</evidence>
<dbReference type="GO" id="GO:0005886">
    <property type="term" value="C:plasma membrane"/>
    <property type="evidence" value="ECO:0007669"/>
    <property type="project" value="UniProtKB-SubCell"/>
</dbReference>
<feature type="domain" description="Mechanosensitive ion channel MscS" evidence="10">
    <location>
        <begin position="554"/>
        <end position="621"/>
    </location>
</feature>
<accession>A0AB35BZM6</accession>
<evidence type="ECO:0000256" key="5">
    <source>
        <dbReference type="ARBA" id="ARBA00022989"/>
    </source>
</evidence>